<comment type="caution">
    <text evidence="10">Lacks conserved residue(s) required for the propagation of feature annotation.</text>
</comment>
<evidence type="ECO:0000256" key="8">
    <source>
        <dbReference type="ARBA" id="ARBA00022842"/>
    </source>
</evidence>
<feature type="binding site" evidence="10">
    <location>
        <begin position="15"/>
        <end position="20"/>
    </location>
    <ligand>
        <name>substrate</name>
    </ligand>
</feature>
<dbReference type="FunFam" id="1.10.20.140:FF:000001">
    <property type="entry name" value="tRNA dimethylallyltransferase"/>
    <property type="match status" value="1"/>
</dbReference>
<comment type="subunit">
    <text evidence="10">Monomer.</text>
</comment>
<evidence type="ECO:0000256" key="7">
    <source>
        <dbReference type="ARBA" id="ARBA00022840"/>
    </source>
</evidence>
<dbReference type="GO" id="GO:0006400">
    <property type="term" value="P:tRNA modification"/>
    <property type="evidence" value="ECO:0007669"/>
    <property type="project" value="TreeGrafter"/>
</dbReference>
<comment type="caution">
    <text evidence="14">The sequence shown here is derived from an EMBL/GenBank/DDBJ whole genome shotgun (WGS) entry which is preliminary data.</text>
</comment>
<reference evidence="14 15" key="1">
    <citation type="submission" date="2019-03" db="EMBL/GenBank/DDBJ databases">
        <title>Genomic Encyclopedia of Type Strains, Phase IV (KMG-IV): sequencing the most valuable type-strain genomes for metagenomic binning, comparative biology and taxonomic classification.</title>
        <authorList>
            <person name="Goeker M."/>
        </authorList>
    </citation>
    <scope>NUCLEOTIDE SEQUENCE [LARGE SCALE GENOMIC DNA]</scope>
    <source>
        <strain evidence="14 15">DSM 23344</strain>
    </source>
</reference>
<dbReference type="InterPro" id="IPR018022">
    <property type="entry name" value="IPT"/>
</dbReference>
<evidence type="ECO:0000256" key="3">
    <source>
        <dbReference type="ARBA" id="ARBA00005842"/>
    </source>
</evidence>
<dbReference type="Pfam" id="PF01715">
    <property type="entry name" value="IPPT"/>
    <property type="match status" value="1"/>
</dbReference>
<evidence type="ECO:0000256" key="10">
    <source>
        <dbReference type="HAMAP-Rule" id="MF_00185"/>
    </source>
</evidence>
<dbReference type="OrthoDB" id="9776390at2"/>
<dbReference type="Proteomes" id="UP000294980">
    <property type="component" value="Unassembled WGS sequence"/>
</dbReference>
<name>A0A4R2KU82_9GAMM</name>
<evidence type="ECO:0000256" key="11">
    <source>
        <dbReference type="RuleBase" id="RU003783"/>
    </source>
</evidence>
<dbReference type="GO" id="GO:0005524">
    <property type="term" value="F:ATP binding"/>
    <property type="evidence" value="ECO:0007669"/>
    <property type="project" value="UniProtKB-UniRule"/>
</dbReference>
<feature type="region of interest" description="Interaction with substrate tRNA" evidence="10">
    <location>
        <begin position="156"/>
        <end position="160"/>
    </location>
</feature>
<dbReference type="EC" id="2.5.1.75" evidence="10"/>
<keyword evidence="4 10" id="KW-0808">Transferase</keyword>
<dbReference type="Gene3D" id="3.40.50.300">
    <property type="entry name" value="P-loop containing nucleotide triphosphate hydrolases"/>
    <property type="match status" value="1"/>
</dbReference>
<evidence type="ECO:0000313" key="14">
    <source>
        <dbReference type="EMBL" id="TCO74686.1"/>
    </source>
</evidence>
<dbReference type="SUPFAM" id="SSF52540">
    <property type="entry name" value="P-loop containing nucleoside triphosphate hydrolases"/>
    <property type="match status" value="2"/>
</dbReference>
<dbReference type="HAMAP" id="MF_00185">
    <property type="entry name" value="IPP_trans"/>
    <property type="match status" value="1"/>
</dbReference>
<feature type="site" description="Interaction with substrate tRNA" evidence="10">
    <location>
        <position position="120"/>
    </location>
</feature>
<dbReference type="PANTHER" id="PTHR11088">
    <property type="entry name" value="TRNA DIMETHYLALLYLTRANSFERASE"/>
    <property type="match status" value="1"/>
</dbReference>
<protein>
    <recommendedName>
        <fullName evidence="10">tRNA dimethylallyltransferase</fullName>
        <ecNumber evidence="10">2.5.1.75</ecNumber>
    </recommendedName>
    <alternativeName>
        <fullName evidence="10">Dimethylallyl diphosphate:tRNA dimethylallyltransferase</fullName>
        <shortName evidence="10">DMAPP:tRNA dimethylallyltransferase</shortName>
        <shortName evidence="10">DMATase</shortName>
    </alternativeName>
    <alternativeName>
        <fullName evidence="10">Isopentenyl-diphosphate:tRNA isopentenyltransferase</fullName>
        <shortName evidence="10">IPP transferase</shortName>
        <shortName evidence="10">IPPT</shortName>
        <shortName evidence="10">IPTase</shortName>
    </alternativeName>
</protein>
<evidence type="ECO:0000313" key="15">
    <source>
        <dbReference type="Proteomes" id="UP000294980"/>
    </source>
</evidence>
<proteinExistence type="inferred from homology"/>
<comment type="catalytic activity">
    <reaction evidence="9 10 11">
        <text>adenosine(37) in tRNA + dimethylallyl diphosphate = N(6)-dimethylallyladenosine(37) in tRNA + diphosphate</text>
        <dbReference type="Rhea" id="RHEA:26482"/>
        <dbReference type="Rhea" id="RHEA-COMP:10162"/>
        <dbReference type="Rhea" id="RHEA-COMP:10375"/>
        <dbReference type="ChEBI" id="CHEBI:33019"/>
        <dbReference type="ChEBI" id="CHEBI:57623"/>
        <dbReference type="ChEBI" id="CHEBI:74411"/>
        <dbReference type="ChEBI" id="CHEBI:74415"/>
        <dbReference type="EC" id="2.5.1.75"/>
    </reaction>
</comment>
<sequence>MAEERPLLLCIMGPTAAGKTALAEGLVQKLSGELISVDATLVYRGLDIGAARPQSPHHLVDICSPAEPYSAARFLDDLAPLLDGMRDRGRVPILVGGSMLYFRAFLQGLSSMPPADPAQRETIAADAARRGWPAMHAELARVDPQAAARIHPQHSQRLSRALEVYRSSGVPLSDWHAVPGKPPLAAGYRVVQVAICPLRREWLHARIAARFDAMLDAGLVDEVAALRARGDLDLHLPSMRSVGYRQIWQYLDGDCDLATARDRAIAATRQLAKRQLTWLRKWPDLHWIHTNAAGMPETHTFPVAMANKENAAASDLLLNYLAYNPM</sequence>
<organism evidence="14 15">
    <name type="scientific">Chromatocurvus halotolerans</name>
    <dbReference type="NCBI Taxonomy" id="1132028"/>
    <lineage>
        <taxon>Bacteria</taxon>
        <taxon>Pseudomonadati</taxon>
        <taxon>Pseudomonadota</taxon>
        <taxon>Gammaproteobacteria</taxon>
        <taxon>Cellvibrionales</taxon>
        <taxon>Halieaceae</taxon>
        <taxon>Chromatocurvus</taxon>
    </lineage>
</organism>
<evidence type="ECO:0000256" key="5">
    <source>
        <dbReference type="ARBA" id="ARBA00022694"/>
    </source>
</evidence>
<dbReference type="NCBIfam" id="TIGR00174">
    <property type="entry name" value="miaA"/>
    <property type="match status" value="1"/>
</dbReference>
<evidence type="ECO:0000256" key="9">
    <source>
        <dbReference type="ARBA" id="ARBA00049563"/>
    </source>
</evidence>
<evidence type="ECO:0000256" key="4">
    <source>
        <dbReference type="ARBA" id="ARBA00022679"/>
    </source>
</evidence>
<keyword evidence="15" id="KW-1185">Reference proteome</keyword>
<evidence type="ECO:0000256" key="6">
    <source>
        <dbReference type="ARBA" id="ARBA00022741"/>
    </source>
</evidence>
<dbReference type="GO" id="GO:0052381">
    <property type="term" value="F:tRNA dimethylallyltransferase activity"/>
    <property type="evidence" value="ECO:0007669"/>
    <property type="project" value="UniProtKB-UniRule"/>
</dbReference>
<feature type="site" description="Interaction with substrate tRNA" evidence="10">
    <location>
        <position position="98"/>
    </location>
</feature>
<evidence type="ECO:0000256" key="1">
    <source>
        <dbReference type="ARBA" id="ARBA00001946"/>
    </source>
</evidence>
<dbReference type="InterPro" id="IPR039657">
    <property type="entry name" value="Dimethylallyltransferase"/>
</dbReference>
<dbReference type="InterPro" id="IPR027417">
    <property type="entry name" value="P-loop_NTPase"/>
</dbReference>
<dbReference type="AlphaFoldDB" id="A0A4R2KU82"/>
<keyword evidence="5 10" id="KW-0819">tRNA processing</keyword>
<keyword evidence="7 10" id="KW-0067">ATP-binding</keyword>
<dbReference type="RefSeq" id="WP_117318718.1">
    <property type="nucleotide sequence ID" value="NZ_QQSW01000015.1"/>
</dbReference>
<dbReference type="EMBL" id="SLWX01000012">
    <property type="protein sequence ID" value="TCO74686.1"/>
    <property type="molecule type" value="Genomic_DNA"/>
</dbReference>
<gene>
    <name evidence="10" type="primary">miaA</name>
    <name evidence="14" type="ORF">EV688_11245</name>
</gene>
<dbReference type="PANTHER" id="PTHR11088:SF60">
    <property type="entry name" value="TRNA DIMETHYLALLYLTRANSFERASE"/>
    <property type="match status" value="1"/>
</dbReference>
<comment type="function">
    <text evidence="2 10 12">Catalyzes the transfer of a dimethylallyl group onto the adenine at position 37 in tRNAs that read codons beginning with uridine, leading to the formation of N6-(dimethylallyl)adenosine (i(6)A).</text>
</comment>
<evidence type="ECO:0000256" key="12">
    <source>
        <dbReference type="RuleBase" id="RU003784"/>
    </source>
</evidence>
<comment type="cofactor">
    <cofactor evidence="1 10">
        <name>Mg(2+)</name>
        <dbReference type="ChEBI" id="CHEBI:18420"/>
    </cofactor>
</comment>
<accession>A0A4R2KU82</accession>
<keyword evidence="6 10" id="KW-0547">Nucleotide-binding</keyword>
<comment type="similarity">
    <text evidence="3 10 13">Belongs to the IPP transferase family.</text>
</comment>
<evidence type="ECO:0000256" key="13">
    <source>
        <dbReference type="RuleBase" id="RU003785"/>
    </source>
</evidence>
<evidence type="ECO:0000256" key="2">
    <source>
        <dbReference type="ARBA" id="ARBA00003213"/>
    </source>
</evidence>
<keyword evidence="8 10" id="KW-0460">Magnesium</keyword>
<feature type="binding site" evidence="10">
    <location>
        <begin position="13"/>
        <end position="20"/>
    </location>
    <ligand>
        <name>ATP</name>
        <dbReference type="ChEBI" id="CHEBI:30616"/>
    </ligand>
</feature>
<dbReference type="Gene3D" id="1.10.20.140">
    <property type="match status" value="1"/>
</dbReference>